<keyword evidence="6" id="KW-1133">Transmembrane helix</keyword>
<evidence type="ECO:0000256" key="4">
    <source>
        <dbReference type="ARBA" id="ARBA00023242"/>
    </source>
</evidence>
<protein>
    <recommendedName>
        <fullName evidence="11">Condensin complex subunit 1</fullName>
    </recommendedName>
</protein>
<dbReference type="GO" id="GO:0000796">
    <property type="term" value="C:condensin complex"/>
    <property type="evidence" value="ECO:0007669"/>
    <property type="project" value="TreeGrafter"/>
</dbReference>
<evidence type="ECO:0000259" key="8">
    <source>
        <dbReference type="Pfam" id="PF12922"/>
    </source>
</evidence>
<reference evidence="9 10" key="1">
    <citation type="submission" date="2016-08" db="EMBL/GenBank/DDBJ databases">
        <title>Whole genome shotgun sequence of Pichia membranifaciens KS47-1.</title>
        <authorList>
            <person name="Konishi M."/>
            <person name="Ishida M."/>
            <person name="Arakawa T."/>
            <person name="Kato Y."/>
            <person name="Horiuchi J."/>
        </authorList>
    </citation>
    <scope>NUCLEOTIDE SEQUENCE [LARGE SCALE GENOMIC DNA]</scope>
    <source>
        <strain evidence="9 10">KS47-1</strain>
    </source>
</reference>
<evidence type="ECO:0000259" key="7">
    <source>
        <dbReference type="Pfam" id="PF12717"/>
    </source>
</evidence>
<keyword evidence="2" id="KW-0132">Cell division</keyword>
<keyword evidence="6" id="KW-0472">Membrane</keyword>
<dbReference type="InterPro" id="IPR032682">
    <property type="entry name" value="Cnd1_C"/>
</dbReference>
<comment type="caution">
    <text evidence="9">The sequence shown here is derived from an EMBL/GenBank/DDBJ whole genome shotgun (WGS) entry which is preliminary data.</text>
</comment>
<evidence type="ECO:0000313" key="10">
    <source>
        <dbReference type="Proteomes" id="UP000186136"/>
    </source>
</evidence>
<keyword evidence="6" id="KW-0812">Transmembrane</keyword>
<proteinExistence type="predicted"/>
<dbReference type="PANTHER" id="PTHR14222:SF2">
    <property type="entry name" value="CONDENSIN COMPLEX SUBUNIT 1"/>
    <property type="match status" value="1"/>
</dbReference>
<keyword evidence="10" id="KW-1185">Reference proteome</keyword>
<feature type="domain" description="Condensin complex subunit 1 N-terminal" evidence="8">
    <location>
        <begin position="74"/>
        <end position="219"/>
    </location>
</feature>
<evidence type="ECO:0000256" key="5">
    <source>
        <dbReference type="ARBA" id="ARBA00023306"/>
    </source>
</evidence>
<feature type="transmembrane region" description="Helical" evidence="6">
    <location>
        <begin position="100"/>
        <end position="119"/>
    </location>
</feature>
<organism evidence="9 10">
    <name type="scientific">Pichia membranifaciens</name>
    <dbReference type="NCBI Taxonomy" id="4926"/>
    <lineage>
        <taxon>Eukaryota</taxon>
        <taxon>Fungi</taxon>
        <taxon>Dikarya</taxon>
        <taxon>Ascomycota</taxon>
        <taxon>Saccharomycotina</taxon>
        <taxon>Pichiomycetes</taxon>
        <taxon>Pichiales</taxon>
        <taxon>Pichiaceae</taxon>
        <taxon>Pichia</taxon>
    </lineage>
</organism>
<dbReference type="InterPro" id="IPR016024">
    <property type="entry name" value="ARM-type_fold"/>
</dbReference>
<accession>A0A1Q2YIV1</accession>
<dbReference type="GO" id="GO:0051301">
    <property type="term" value="P:cell division"/>
    <property type="evidence" value="ECO:0007669"/>
    <property type="project" value="UniProtKB-KW"/>
</dbReference>
<sequence>MEFLLDTAVSEFSTDTRPDEDFSYASCFNTVSDTLAASPLNIVNEDILENTKQLIHYIPETKDMRKLTAIYFTLTKSIQAEIEIIDAEGFNINASEHKQVLYYYIYLIFISVQHLIILFESEEKRKGKTPNTEHEAEKRRLSGLNTILASTLSTLCDLLSRQLSTILQGEQELVEFCDVVLKSAYSIMMSKETIKEKTNKSLLIKLLCIVAKSHQQNNQVSHRLTMALPFSEHLAEPIAEIVSTSVETYDNRNLLQDVLVSLSSIQDVGPNLAKNISIFLIKLSELLGSDIISFIELFKPFQDSTQTIRASTMICYGNCVNALSTSQELMEEHGEAISSLIETLETYLLDTYQIVRQRCFQALELIHSNDKSLINFKEYRYRWTIFSIRHLEEKSSFVRKAAVCLLKCIIKNHPYTVDDGKLSWSFYWNSYIDCTKLIKKFDNGVTYNVIRKEELNDQELSAVIEDAENQHEVKDVFEIVVGAIPEPESDISAGNLPREVVEIVLKRSFCRDACIFIRLLDKSFEIASTLLNSKIKSDAVSAIEYFVVGDAYDIASAKVGIKQMLHLIWKNGSNEDGNKIVEKLTDAYITMFLTPYEQESQANKIIYVATSLIKLTYNCSMADLISLEKLIVEIYKGKLVEVSRREKEDDHYVPRYTYWITPQVVDALWNSFINSKYVKEKRGAIIVLSMITLADYRIMQRKIEWLLNYGLKTYNINYQVTSFTCIALRRTIPKKIPADYVYPDFKAVIGQLKKILLLNTSDGDWFNLAEEALNTLYEIDPNADESATEVLKLKALEIFSDNEQNGNSPKSKTVSLSQLFFLLGHVGLKTIIYLEKCEADFKRKKQDNENKKNEQDMELDMIGGTNEDEFTDAVQNIKEKELLYGPNSILAKFIPILTETITKPKKYKNELLQRQATLCFAKFMCISPRFCESHLGLYLSLMEKSRDSIVRSNLVLGLGDVAVCFTNIIDENRSALYSLLQDRDLTVQRTCLMTVTFLILAGQIKVKGQLSQLAKLLVHEDKGLREMSKLFFQELATKDNAIYNGFIEMLSGLNQHLNDPSPTEEPFSIEKFKEVIKFVLPFINKDKQRNQLIKKLNDRLKLCSEEEWIRYAFCIKELIRRDDTGSKKDADSEKSKFYKEVLDTISKIEESDKH</sequence>
<dbReference type="SUPFAM" id="SSF48371">
    <property type="entry name" value="ARM repeat"/>
    <property type="match status" value="1"/>
</dbReference>
<evidence type="ECO:0000256" key="6">
    <source>
        <dbReference type="SAM" id="Phobius"/>
    </source>
</evidence>
<dbReference type="EMBL" id="BDGI01000122">
    <property type="protein sequence ID" value="GAV29445.1"/>
    <property type="molecule type" value="Genomic_DNA"/>
</dbReference>
<gene>
    <name evidence="9" type="ORF">PMKS-002945</name>
</gene>
<keyword evidence="5" id="KW-0131">Cell cycle</keyword>
<dbReference type="PANTHER" id="PTHR14222">
    <property type="entry name" value="CONDENSIN"/>
    <property type="match status" value="1"/>
</dbReference>
<evidence type="ECO:0000256" key="3">
    <source>
        <dbReference type="ARBA" id="ARBA00022776"/>
    </source>
</evidence>
<dbReference type="InterPro" id="IPR024324">
    <property type="entry name" value="Condensin_cplx_su1_N"/>
</dbReference>
<comment type="subcellular location">
    <subcellularLocation>
        <location evidence="1">Nucleus</location>
    </subcellularLocation>
</comment>
<keyword evidence="4" id="KW-0539">Nucleus</keyword>
<evidence type="ECO:0000256" key="1">
    <source>
        <dbReference type="ARBA" id="ARBA00004123"/>
    </source>
</evidence>
<feature type="domain" description="Condensin complex subunit 1 C-terminal" evidence="7">
    <location>
        <begin position="949"/>
        <end position="1110"/>
    </location>
</feature>
<dbReference type="GO" id="GO:0042393">
    <property type="term" value="F:histone binding"/>
    <property type="evidence" value="ECO:0007669"/>
    <property type="project" value="TreeGrafter"/>
</dbReference>
<name>A0A1Q2YIV1_9ASCO</name>
<dbReference type="GO" id="GO:0007076">
    <property type="term" value="P:mitotic chromosome condensation"/>
    <property type="evidence" value="ECO:0007669"/>
    <property type="project" value="InterPro"/>
</dbReference>
<dbReference type="Pfam" id="PF12717">
    <property type="entry name" value="Cnd1"/>
    <property type="match status" value="1"/>
</dbReference>
<dbReference type="Proteomes" id="UP000186136">
    <property type="component" value="Unassembled WGS sequence"/>
</dbReference>
<dbReference type="Pfam" id="PF12922">
    <property type="entry name" value="Cnd1_N"/>
    <property type="match status" value="1"/>
</dbReference>
<evidence type="ECO:0000256" key="2">
    <source>
        <dbReference type="ARBA" id="ARBA00022618"/>
    </source>
</evidence>
<dbReference type="GO" id="GO:0005634">
    <property type="term" value="C:nucleus"/>
    <property type="evidence" value="ECO:0007669"/>
    <property type="project" value="UniProtKB-SubCell"/>
</dbReference>
<dbReference type="GO" id="GO:0010032">
    <property type="term" value="P:meiotic chromosome condensation"/>
    <property type="evidence" value="ECO:0007669"/>
    <property type="project" value="TreeGrafter"/>
</dbReference>
<dbReference type="InterPro" id="IPR026971">
    <property type="entry name" value="CND1/NCAPD3"/>
</dbReference>
<evidence type="ECO:0008006" key="11">
    <source>
        <dbReference type="Google" id="ProtNLM"/>
    </source>
</evidence>
<evidence type="ECO:0000313" key="9">
    <source>
        <dbReference type="EMBL" id="GAV29445.1"/>
    </source>
</evidence>
<dbReference type="AlphaFoldDB" id="A0A1Q2YIV1"/>
<keyword evidence="3" id="KW-0498">Mitosis</keyword>
<dbReference type="GO" id="GO:0000779">
    <property type="term" value="C:condensed chromosome, centromeric region"/>
    <property type="evidence" value="ECO:0007669"/>
    <property type="project" value="TreeGrafter"/>
</dbReference>
<dbReference type="OrthoDB" id="436262at2759"/>